<evidence type="ECO:0000313" key="2">
    <source>
        <dbReference type="EMBL" id="MDX8539607.1"/>
    </source>
</evidence>
<accession>A0ABU5AQM6</accession>
<comment type="caution">
    <text evidence="2">The sequence shown here is derived from an EMBL/GenBank/DDBJ whole genome shotgun (WGS) entry which is preliminary data.</text>
</comment>
<protein>
    <submittedName>
        <fullName evidence="2">Uncharacterized protein</fullName>
    </submittedName>
</protein>
<proteinExistence type="predicted"/>
<gene>
    <name evidence="2" type="ORF">RFM23_18465</name>
</gene>
<dbReference type="EMBL" id="JAVIIP010000009">
    <property type="protein sequence ID" value="MDX8539607.1"/>
    <property type="molecule type" value="Genomic_DNA"/>
</dbReference>
<dbReference type="RefSeq" id="WP_320320996.1">
    <property type="nucleotide sequence ID" value="NZ_JAVIIP010000009.1"/>
</dbReference>
<keyword evidence="1" id="KW-0732">Signal</keyword>
<feature type="chain" id="PRO_5046354456" evidence="1">
    <location>
        <begin position="23"/>
        <end position="127"/>
    </location>
</feature>
<feature type="signal peptide" evidence="1">
    <location>
        <begin position="1"/>
        <end position="22"/>
    </location>
</feature>
<organism evidence="2 3">
    <name type="scientific">Mesorhizobium abyssinicae</name>
    <dbReference type="NCBI Taxonomy" id="1209958"/>
    <lineage>
        <taxon>Bacteria</taxon>
        <taxon>Pseudomonadati</taxon>
        <taxon>Pseudomonadota</taxon>
        <taxon>Alphaproteobacteria</taxon>
        <taxon>Hyphomicrobiales</taxon>
        <taxon>Phyllobacteriaceae</taxon>
        <taxon>Mesorhizobium</taxon>
    </lineage>
</organism>
<evidence type="ECO:0000256" key="1">
    <source>
        <dbReference type="SAM" id="SignalP"/>
    </source>
</evidence>
<dbReference type="Proteomes" id="UP001276564">
    <property type="component" value="Unassembled WGS sequence"/>
</dbReference>
<name>A0ABU5AQM6_9HYPH</name>
<sequence length="127" mass="13536">MSIARLSLLAASLCATALQALADGQDGYVFCDNGLRCIAAPCPSNSALELATGEIIRGVVIDIDGLPQEDKALDLQDKLYAGTIVIAGSIETRTQTFNGKRQIVRTLVATCIERAARASERRHCSSR</sequence>
<reference evidence="2 3" key="1">
    <citation type="submission" date="2023-08" db="EMBL/GenBank/DDBJ databases">
        <title>Implementing the SeqCode for naming new Mesorhizobium species isolated from Vachellia karroo root nodules.</title>
        <authorList>
            <person name="Van Lill M."/>
        </authorList>
    </citation>
    <scope>NUCLEOTIDE SEQUENCE [LARGE SCALE GENOMIC DNA]</scope>
    <source>
        <strain evidence="2 3">VK4B</strain>
    </source>
</reference>
<keyword evidence="3" id="KW-1185">Reference proteome</keyword>
<evidence type="ECO:0000313" key="3">
    <source>
        <dbReference type="Proteomes" id="UP001276564"/>
    </source>
</evidence>